<dbReference type="InterPro" id="IPR032710">
    <property type="entry name" value="NTF2-like_dom_sf"/>
</dbReference>
<evidence type="ECO:0000313" key="3">
    <source>
        <dbReference type="Proteomes" id="UP000541558"/>
    </source>
</evidence>
<evidence type="ECO:0000256" key="1">
    <source>
        <dbReference type="SAM" id="SignalP"/>
    </source>
</evidence>
<name>A0A8H5FD61_9AGAR</name>
<evidence type="ECO:0000313" key="2">
    <source>
        <dbReference type="EMBL" id="KAF5332128.1"/>
    </source>
</evidence>
<organism evidence="2 3">
    <name type="scientific">Ephemerocybe angulata</name>
    <dbReference type="NCBI Taxonomy" id="980116"/>
    <lineage>
        <taxon>Eukaryota</taxon>
        <taxon>Fungi</taxon>
        <taxon>Dikarya</taxon>
        <taxon>Basidiomycota</taxon>
        <taxon>Agaricomycotina</taxon>
        <taxon>Agaricomycetes</taxon>
        <taxon>Agaricomycetidae</taxon>
        <taxon>Agaricales</taxon>
        <taxon>Agaricineae</taxon>
        <taxon>Psathyrellaceae</taxon>
        <taxon>Ephemerocybe</taxon>
    </lineage>
</organism>
<feature type="signal peptide" evidence="1">
    <location>
        <begin position="1"/>
        <end position="23"/>
    </location>
</feature>
<protein>
    <recommendedName>
        <fullName evidence="4">SnoaL-like domain-containing protein</fullName>
    </recommendedName>
</protein>
<proteinExistence type="predicted"/>
<reference evidence="2 3" key="1">
    <citation type="journal article" date="2020" name="ISME J.">
        <title>Uncovering the hidden diversity of litter-decomposition mechanisms in mushroom-forming fungi.</title>
        <authorList>
            <person name="Floudas D."/>
            <person name="Bentzer J."/>
            <person name="Ahren D."/>
            <person name="Johansson T."/>
            <person name="Persson P."/>
            <person name="Tunlid A."/>
        </authorList>
    </citation>
    <scope>NUCLEOTIDE SEQUENCE [LARGE SCALE GENOMIC DNA]</scope>
    <source>
        <strain evidence="2 3">CBS 175.51</strain>
    </source>
</reference>
<dbReference type="EMBL" id="JAACJK010000111">
    <property type="protein sequence ID" value="KAF5332128.1"/>
    <property type="molecule type" value="Genomic_DNA"/>
</dbReference>
<dbReference type="OrthoDB" id="2820488at2759"/>
<accession>A0A8H5FD61</accession>
<dbReference type="AlphaFoldDB" id="A0A8H5FD61"/>
<keyword evidence="3" id="KW-1185">Reference proteome</keyword>
<feature type="chain" id="PRO_5034889387" description="SnoaL-like domain-containing protein" evidence="1">
    <location>
        <begin position="24"/>
        <end position="168"/>
    </location>
</feature>
<sequence>MLLQRAAAILSFSIVALVSSAFARPLTGRVCNPNAPLKGLQDAQQAAIEDYGHIILELKDPQAAFDKYIPGGYFQHSAGIARSGRQPTLDFLIPLFTAPGVSVYHLRVFASKGYGFLHYKLDLRGGREAGGTSLAVIDIFKFQGTCIVEHWDALQEITGTEVNPNAYF</sequence>
<evidence type="ECO:0008006" key="4">
    <source>
        <dbReference type="Google" id="ProtNLM"/>
    </source>
</evidence>
<dbReference type="Gene3D" id="3.10.450.50">
    <property type="match status" value="1"/>
</dbReference>
<dbReference type="SUPFAM" id="SSF54427">
    <property type="entry name" value="NTF2-like"/>
    <property type="match status" value="1"/>
</dbReference>
<dbReference type="Proteomes" id="UP000541558">
    <property type="component" value="Unassembled WGS sequence"/>
</dbReference>
<keyword evidence="1" id="KW-0732">Signal</keyword>
<gene>
    <name evidence="2" type="ORF">D9611_008139</name>
</gene>
<comment type="caution">
    <text evidence="2">The sequence shown here is derived from an EMBL/GenBank/DDBJ whole genome shotgun (WGS) entry which is preliminary data.</text>
</comment>